<dbReference type="AlphaFoldDB" id="F8L4D4"/>
<dbReference type="RefSeq" id="WP_013944651.1">
    <property type="nucleotide sequence ID" value="NC_015713.1"/>
</dbReference>
<reference key="1">
    <citation type="journal article" date="2011" name="Mol. Biol. Evol.">
        <title>Unity in variety -- the pan-genome of the Chlamydiae.</title>
        <authorList>
            <person name="Collingro A."/>
            <person name="Tischler P."/>
            <person name="Weinmaier T."/>
            <person name="Penz T."/>
            <person name="Heinz E."/>
            <person name="Brunham R.C."/>
            <person name="Read T.D."/>
            <person name="Bavoil P.M."/>
            <person name="Sachse K."/>
            <person name="Kahane S."/>
            <person name="Friedman M.G."/>
            <person name="Rattei T."/>
            <person name="Myers G.S.A."/>
            <person name="Horn M."/>
        </authorList>
    </citation>
    <scope>NUCLEOTIDE SEQUENCE</scope>
    <source>
        <strain>Z</strain>
    </source>
</reference>
<keyword evidence="2" id="KW-0812">Transmembrane</keyword>
<feature type="transmembrane region" description="Helical" evidence="2">
    <location>
        <begin position="75"/>
        <end position="93"/>
    </location>
</feature>
<feature type="region of interest" description="Disordered" evidence="1">
    <location>
        <begin position="455"/>
        <end position="491"/>
    </location>
</feature>
<proteinExistence type="predicted"/>
<evidence type="ECO:0000313" key="3">
    <source>
        <dbReference type="EMBL" id="CCB90185.1"/>
    </source>
</evidence>
<feature type="compositionally biased region" description="Pro residues" evidence="1">
    <location>
        <begin position="462"/>
        <end position="474"/>
    </location>
</feature>
<protein>
    <submittedName>
        <fullName evidence="3">Uncharacterized protein</fullName>
    </submittedName>
</protein>
<keyword evidence="2" id="KW-0472">Membrane</keyword>
<keyword evidence="2" id="KW-1133">Transmembrane helix</keyword>
<evidence type="ECO:0000256" key="1">
    <source>
        <dbReference type="SAM" id="MobiDB-lite"/>
    </source>
</evidence>
<evidence type="ECO:0000313" key="4">
    <source>
        <dbReference type="Proteomes" id="UP000000496"/>
    </source>
</evidence>
<keyword evidence="4" id="KW-1185">Reference proteome</keyword>
<dbReference type="KEGG" id="sng:SNE_A23080"/>
<reference evidence="3 4" key="2">
    <citation type="journal article" date="2011" name="Mol. Biol. Evol.">
        <title>Unity in variety--the pan-genome of the Chlamydiae.</title>
        <authorList>
            <person name="Collingro A."/>
            <person name="Tischler P."/>
            <person name="Weinmaier T."/>
            <person name="Penz T."/>
            <person name="Heinz E."/>
            <person name="Brunham R.C."/>
            <person name="Read T.D."/>
            <person name="Bavoil P.M."/>
            <person name="Sachse K."/>
            <person name="Kahane S."/>
            <person name="Friedman M.G."/>
            <person name="Rattei T."/>
            <person name="Myers G.S."/>
            <person name="Horn M."/>
        </authorList>
    </citation>
    <scope>NUCLEOTIDE SEQUENCE [LARGE SCALE GENOMIC DNA]</scope>
    <source>
        <strain evidence="4">ATCC VR-1471 / Z</strain>
    </source>
</reference>
<evidence type="ECO:0000256" key="2">
    <source>
        <dbReference type="SAM" id="Phobius"/>
    </source>
</evidence>
<dbReference type="Proteomes" id="UP000000496">
    <property type="component" value="Chromosome gsn.131"/>
</dbReference>
<organism evidence="3 4">
    <name type="scientific">Simkania negevensis (strain ATCC VR-1471 / DSM 27360 / Z)</name>
    <dbReference type="NCBI Taxonomy" id="331113"/>
    <lineage>
        <taxon>Bacteria</taxon>
        <taxon>Pseudomonadati</taxon>
        <taxon>Chlamydiota</taxon>
        <taxon>Chlamydiia</taxon>
        <taxon>Parachlamydiales</taxon>
        <taxon>Simkaniaceae</taxon>
        <taxon>Simkania</taxon>
    </lineage>
</organism>
<sequence length="1105" mass="120317">MSSSISPNVYKILGESAALFASTLALSKTSLISWLNTPTTLEGLALCTGVQACTSAAADFANQIYNQDGDTTYKVAFQIAGLVSSFALLTALVKPIASRTGMMLNPYALVQLTAFHGIVKAIIHVGYEFAQSFSALKGIANVEDMKQIPIAELGLRKKQFEEEKTQTWDTYTLNMQAEFNAKLKANKQPLLAFTSLKTDGALSKEELEVFCEAVGDKPTVEQAKVLVANDVPPPKGCAIIPGLPASSVAVDTLNASELRWYHSALCQNSDGLNTAQYKAFANAFYKLDLTSPSPKFGPIDIPASAAGISEKQANYFFNYYLVNLTEFQALEPKQQLVLNAIFQVAKADPWDITAPKSADLQAQPKEVFEQLILQFNDNSADWDILPVDYQKAFNVELEKHGLDARELTKQPWSTKKKVAYCALGVITIAAFGLGIAYMAGALPAITLIAPNNSGTNSGNSPTPTPVPTPTPTPSPQSEGESPKVNVKPTVTEPPEYFENGDQCFLSTSSLVNTCVNPLFNHSSTIQHRVNTSTSENPVQPPITQEFSSISTKSEIVKETGTALVPIPGSGRTLRGDRVNINPIRTQLIENDNADTTSSLSGREVVVVESDLGPLFQVPCQHGFERTQEGCFARKVDNTTLPEIDSATMQPQSQFESQKDLTQHHLVDLTTSTNTEAQKETGTALVAIPGSGRTLRGDRVNINPIRTQNQNGTWQHTFSETATAVSTWWHDTAAPTLRSGFSTYIWNLDGATVREKYNAEIAEGYRNSTFGQAAFDALEKDCTLITRELVEQAVEFRDAVKTKYQGDSAYLEWALIQDRQLYEYHFQHAWNKGDYEGALKAVWSGLGQIWETGSANPTIAHLEAMGKSSESIACGAYTPNAGLNAMFGVKTPQAACREALPEQIKAPRRYSAPVVYIGSQVVIGAVGTWATKKVIQKIVWPIISTLGSLLLCCRRRKKAEPKKVPDVVTTFDNTLWTNSTFKISAKNHAPDAFGKVASIQLGFDQVPKAQFNQLAGKANQYIDTTAGTWQAALKIVAYMAAHDLLEQAKAKDWSEVEDNSITATITKTADDKVTFVVNARINAADLTTQVEYASPQAMRDAAALMV</sequence>
<dbReference type="HOGENOM" id="CLU_282534_0_0_0"/>
<dbReference type="EMBL" id="FR872582">
    <property type="protein sequence ID" value="CCB90185.1"/>
    <property type="molecule type" value="Genomic_DNA"/>
</dbReference>
<name>F8L4D4_SIMNZ</name>
<feature type="transmembrane region" description="Helical" evidence="2">
    <location>
        <begin position="418"/>
        <end position="439"/>
    </location>
</feature>
<gene>
    <name evidence="3" type="ordered locus">SNE_A23080</name>
</gene>
<accession>F8L4D4</accession>